<evidence type="ECO:0000259" key="6">
    <source>
        <dbReference type="Pfam" id="PF12051"/>
    </source>
</evidence>
<dbReference type="AlphaFoldDB" id="A0A0M4FTQ2"/>
<dbReference type="EMBL" id="CP012600">
    <property type="protein sequence ID" value="ALC83121.1"/>
    <property type="molecule type" value="Genomic_DNA"/>
</dbReference>
<accession>A0A0M4FTQ2</accession>
<feature type="transmembrane region" description="Helical" evidence="5">
    <location>
        <begin position="303"/>
        <end position="322"/>
    </location>
</feature>
<evidence type="ECO:0000256" key="2">
    <source>
        <dbReference type="ARBA" id="ARBA00022692"/>
    </source>
</evidence>
<dbReference type="GO" id="GO:0016020">
    <property type="term" value="C:membrane"/>
    <property type="evidence" value="ECO:0007669"/>
    <property type="project" value="UniProtKB-SubCell"/>
</dbReference>
<dbReference type="STRING" id="1441095.AM592_17250"/>
<evidence type="ECO:0000256" key="1">
    <source>
        <dbReference type="ARBA" id="ARBA00004141"/>
    </source>
</evidence>
<feature type="transmembrane region" description="Helical" evidence="5">
    <location>
        <begin position="275"/>
        <end position="296"/>
    </location>
</feature>
<evidence type="ECO:0000256" key="3">
    <source>
        <dbReference type="ARBA" id="ARBA00022989"/>
    </source>
</evidence>
<organism evidence="7 8">
    <name type="scientific">Bacillus gobiensis</name>
    <dbReference type="NCBI Taxonomy" id="1441095"/>
    <lineage>
        <taxon>Bacteria</taxon>
        <taxon>Bacillati</taxon>
        <taxon>Bacillota</taxon>
        <taxon>Bacilli</taxon>
        <taxon>Bacillales</taxon>
        <taxon>Bacillaceae</taxon>
        <taxon>Bacillus</taxon>
    </lineage>
</organism>
<dbReference type="PANTHER" id="PTHR43077:SF5">
    <property type="entry name" value="PHAGE INFECTION PROTEIN"/>
    <property type="match status" value="1"/>
</dbReference>
<feature type="transmembrane region" description="Helical" evidence="5">
    <location>
        <begin position="357"/>
        <end position="378"/>
    </location>
</feature>
<proteinExistence type="predicted"/>
<reference evidence="7 8" key="2">
    <citation type="journal article" date="2016" name="Int. J. Syst. Evol. Microbiol.">
        <title>Bacillus gobiensis sp. nov., isolated from a soil sample.</title>
        <authorList>
            <person name="Liu B."/>
            <person name="Liu G.H."/>
            <person name="Cetin S."/>
            <person name="Schumann P."/>
            <person name="Pan Z.Z."/>
            <person name="Chen Q.Q."/>
        </authorList>
    </citation>
    <scope>NUCLEOTIDE SEQUENCE [LARGE SCALE GENOMIC DNA]</scope>
    <source>
        <strain evidence="7 8">FJAT-4402</strain>
    </source>
</reference>
<keyword evidence="2 5" id="KW-0812">Transmembrane</keyword>
<sequence>MKLLKQRLVLLSPVIILAVVLIFSLTMIPSINPTPTNLPIAVVTEDAGVTLPNQQKLNMGDTIVENIQNANEEDAVHWIEVNSEEEVRDGLNHQDYYAALVIPENFSQKQASLQTQKPSAPEVQILVNQGMNTAAANAASQILNQVVDNVNHNVRTQVLEGFEKQGGTVTTTQASALVTPITKKVVNVNEIGTHSANGNAPVSLFQPIWMGSIIGSVILFLVINRLVFTNRIETLAAKLTQVLVGGVLALLVGFGATWISDNWIGIDIPRFTDTALFLSITYFSFFLMISAILSWIGLRGIPIFILTLFFGAPLLAMAPEFMSDFYREWIYSWLPMRFMVEGLRELFFFDQGLRLNAPTTILLEIGFVSLLVLLASALKPILRTVPEKETVVQTQLDA</sequence>
<protein>
    <submittedName>
        <fullName evidence="7">Phage infection protein</fullName>
    </submittedName>
</protein>
<dbReference type="OrthoDB" id="2406134at2"/>
<gene>
    <name evidence="7" type="ORF">AM592_17250</name>
</gene>
<keyword evidence="3 5" id="KW-1133">Transmembrane helix</keyword>
<comment type="subcellular location">
    <subcellularLocation>
        <location evidence="1">Membrane</location>
        <topology evidence="1">Multi-pass membrane protein</topology>
    </subcellularLocation>
</comment>
<evidence type="ECO:0000313" key="8">
    <source>
        <dbReference type="Proteomes" id="UP000067625"/>
    </source>
</evidence>
<evidence type="ECO:0000313" key="7">
    <source>
        <dbReference type="EMBL" id="ALC83121.1"/>
    </source>
</evidence>
<dbReference type="Pfam" id="PF12051">
    <property type="entry name" value="DUF3533"/>
    <property type="match status" value="1"/>
</dbReference>
<dbReference type="PATRIC" id="fig|1441095.3.peg.3831"/>
<feature type="domain" description="DUF3533" evidence="6">
    <location>
        <begin position="19"/>
        <end position="362"/>
    </location>
</feature>
<keyword evidence="8" id="KW-1185">Reference proteome</keyword>
<evidence type="ECO:0000256" key="5">
    <source>
        <dbReference type="SAM" id="Phobius"/>
    </source>
</evidence>
<dbReference type="RefSeq" id="WP_053604956.1">
    <property type="nucleotide sequence ID" value="NZ_CP012600.1"/>
</dbReference>
<dbReference type="InterPro" id="IPR051328">
    <property type="entry name" value="T7SS_ABC-Transporter"/>
</dbReference>
<keyword evidence="4 5" id="KW-0472">Membrane</keyword>
<feature type="transmembrane region" description="Helical" evidence="5">
    <location>
        <begin position="208"/>
        <end position="227"/>
    </location>
</feature>
<reference evidence="8" key="1">
    <citation type="submission" date="2015-08" db="EMBL/GenBank/DDBJ databases">
        <title>Genome sequencing project for genomic taxonomy and phylogenomics of Bacillus-like bacteria.</title>
        <authorList>
            <person name="Liu B."/>
            <person name="Wang J."/>
            <person name="Zhu Y."/>
            <person name="Liu G."/>
            <person name="Chen Q."/>
            <person name="Chen Z."/>
            <person name="Lan J."/>
            <person name="Che J."/>
            <person name="Ge C."/>
            <person name="Shi H."/>
            <person name="Pan Z."/>
            <person name="Liu X."/>
        </authorList>
    </citation>
    <scope>NUCLEOTIDE SEQUENCE [LARGE SCALE GENOMIC DNA]</scope>
    <source>
        <strain evidence="8">FJAT-4402</strain>
    </source>
</reference>
<dbReference type="Gene3D" id="3.40.1710.10">
    <property type="entry name" value="abc type-2 transporter like domain"/>
    <property type="match status" value="1"/>
</dbReference>
<feature type="transmembrane region" description="Helical" evidence="5">
    <location>
        <begin position="239"/>
        <end position="260"/>
    </location>
</feature>
<dbReference type="InterPro" id="IPR022703">
    <property type="entry name" value="DUF3533"/>
</dbReference>
<name>A0A0M4FTQ2_9BACI</name>
<dbReference type="Proteomes" id="UP000067625">
    <property type="component" value="Chromosome"/>
</dbReference>
<dbReference type="PANTHER" id="PTHR43077">
    <property type="entry name" value="TRANSPORT PERMEASE YVFS-RELATED"/>
    <property type="match status" value="1"/>
</dbReference>
<evidence type="ECO:0000256" key="4">
    <source>
        <dbReference type="ARBA" id="ARBA00023136"/>
    </source>
</evidence>